<feature type="domain" description="Dickkopf N-terminal cysteine-rich" evidence="9">
    <location>
        <begin position="60"/>
        <end position="106"/>
    </location>
</feature>
<evidence type="ECO:0000256" key="2">
    <source>
        <dbReference type="ARBA" id="ARBA00010842"/>
    </source>
</evidence>
<evidence type="ECO:0000256" key="8">
    <source>
        <dbReference type="SAM" id="SignalP"/>
    </source>
</evidence>
<protein>
    <submittedName>
        <fullName evidence="10">Dickkopf-related protein 3-like</fullName>
    </submittedName>
</protein>
<comment type="similarity">
    <text evidence="2">Belongs to the dickkopf family.</text>
</comment>
<name>A0A151P5E6_ALLMI</name>
<dbReference type="InterPro" id="IPR039863">
    <property type="entry name" value="DKK1-4"/>
</dbReference>
<dbReference type="EMBL" id="AKHW03000817">
    <property type="protein sequence ID" value="KYO44278.1"/>
    <property type="molecule type" value="Genomic_DNA"/>
</dbReference>
<feature type="chain" id="PRO_5007586682" evidence="8">
    <location>
        <begin position="24"/>
        <end position="198"/>
    </location>
</feature>
<evidence type="ECO:0000256" key="4">
    <source>
        <dbReference type="ARBA" id="ARBA00022525"/>
    </source>
</evidence>
<dbReference type="GO" id="GO:0039706">
    <property type="term" value="F:co-receptor binding"/>
    <property type="evidence" value="ECO:0007669"/>
    <property type="project" value="TreeGrafter"/>
</dbReference>
<dbReference type="GO" id="GO:0005615">
    <property type="term" value="C:extracellular space"/>
    <property type="evidence" value="ECO:0007669"/>
    <property type="project" value="TreeGrafter"/>
</dbReference>
<keyword evidence="6 8" id="KW-0732">Signal</keyword>
<evidence type="ECO:0000313" key="10">
    <source>
        <dbReference type="EMBL" id="KYO44278.1"/>
    </source>
</evidence>
<dbReference type="InterPro" id="IPR006796">
    <property type="entry name" value="Dickkopf_N"/>
</dbReference>
<keyword evidence="7" id="KW-1015">Disulfide bond</keyword>
<evidence type="ECO:0000256" key="5">
    <source>
        <dbReference type="ARBA" id="ARBA00022687"/>
    </source>
</evidence>
<evidence type="ECO:0000256" key="6">
    <source>
        <dbReference type="ARBA" id="ARBA00022729"/>
    </source>
</evidence>
<gene>
    <name evidence="10" type="ORF">Y1Q_0012059</name>
</gene>
<comment type="caution">
    <text evidence="10">The sequence shown here is derived from an EMBL/GenBank/DDBJ whole genome shotgun (WGS) entry which is preliminary data.</text>
</comment>
<evidence type="ECO:0000256" key="7">
    <source>
        <dbReference type="ARBA" id="ARBA00023157"/>
    </source>
</evidence>
<evidence type="ECO:0000256" key="1">
    <source>
        <dbReference type="ARBA" id="ARBA00004613"/>
    </source>
</evidence>
<reference evidence="10 11" key="1">
    <citation type="journal article" date="2012" name="Genome Biol.">
        <title>Sequencing three crocodilian genomes to illuminate the evolution of archosaurs and amniotes.</title>
        <authorList>
            <person name="St John J.A."/>
            <person name="Braun E.L."/>
            <person name="Isberg S.R."/>
            <person name="Miles L.G."/>
            <person name="Chong A.Y."/>
            <person name="Gongora J."/>
            <person name="Dalzell P."/>
            <person name="Moran C."/>
            <person name="Bed'hom B."/>
            <person name="Abzhanov A."/>
            <person name="Burgess S.C."/>
            <person name="Cooksey A.M."/>
            <person name="Castoe T.A."/>
            <person name="Crawford N.G."/>
            <person name="Densmore L.D."/>
            <person name="Drew J.C."/>
            <person name="Edwards S.V."/>
            <person name="Faircloth B.C."/>
            <person name="Fujita M.K."/>
            <person name="Greenwold M.J."/>
            <person name="Hoffmann F.G."/>
            <person name="Howard J.M."/>
            <person name="Iguchi T."/>
            <person name="Janes D.E."/>
            <person name="Khan S.Y."/>
            <person name="Kohno S."/>
            <person name="de Koning A.J."/>
            <person name="Lance S.L."/>
            <person name="McCarthy F.M."/>
            <person name="McCormack J.E."/>
            <person name="Merchant M.E."/>
            <person name="Peterson D.G."/>
            <person name="Pollock D.D."/>
            <person name="Pourmand N."/>
            <person name="Raney B.J."/>
            <person name="Roessler K.A."/>
            <person name="Sanford J.R."/>
            <person name="Sawyer R.H."/>
            <person name="Schmidt C.J."/>
            <person name="Triplett E.W."/>
            <person name="Tuberville T.D."/>
            <person name="Venegas-Anaya M."/>
            <person name="Howard J.T."/>
            <person name="Jarvis E.D."/>
            <person name="Guillette L.J.Jr."/>
            <person name="Glenn T.C."/>
            <person name="Green R.E."/>
            <person name="Ray D.A."/>
        </authorList>
    </citation>
    <scope>NUCLEOTIDE SEQUENCE [LARGE SCALE GENOMIC DNA]</scope>
    <source>
        <strain evidence="10">KSC_2009_1</strain>
    </source>
</reference>
<evidence type="ECO:0000313" key="11">
    <source>
        <dbReference type="Proteomes" id="UP000050525"/>
    </source>
</evidence>
<dbReference type="Pfam" id="PF04706">
    <property type="entry name" value="Dickkopf_N"/>
    <property type="match status" value="1"/>
</dbReference>
<keyword evidence="3" id="KW-0217">Developmental protein</keyword>
<evidence type="ECO:0000259" key="9">
    <source>
        <dbReference type="Pfam" id="PF04706"/>
    </source>
</evidence>
<dbReference type="Proteomes" id="UP000050525">
    <property type="component" value="Unassembled WGS sequence"/>
</dbReference>
<keyword evidence="11" id="KW-1185">Reference proteome</keyword>
<keyword evidence="5" id="KW-0879">Wnt signaling pathway</keyword>
<dbReference type="AlphaFoldDB" id="A0A151P5E6"/>
<dbReference type="PANTHER" id="PTHR12113:SF31">
    <property type="entry name" value="DICKKOPF N-TERMINAL CYSTEINE-RICH DOMAIN-CONTAINING PROTEIN"/>
    <property type="match status" value="1"/>
</dbReference>
<dbReference type="GO" id="GO:0048019">
    <property type="term" value="F:receptor antagonist activity"/>
    <property type="evidence" value="ECO:0007669"/>
    <property type="project" value="TreeGrafter"/>
</dbReference>
<proteinExistence type="inferred from homology"/>
<accession>A0A151P5E6</accession>
<dbReference type="PANTHER" id="PTHR12113">
    <property type="entry name" value="DICKKOPF3-LIKE 3"/>
    <property type="match status" value="1"/>
</dbReference>
<keyword evidence="4" id="KW-0964">Secreted</keyword>
<evidence type="ECO:0000256" key="3">
    <source>
        <dbReference type="ARBA" id="ARBA00022473"/>
    </source>
</evidence>
<sequence length="198" mass="22058">MWALPARLWVLSFLLWPLPVAHGFIWAWMYSLPQHSPDEAALSKSSSPMANGKDLQVTTCSQDRHCAQGLFCDKHFGVCLSLRQEGQYCRQDAHCTRGLSCMFGKCHQTVPDGQEGARCRQDKDCGPAACCARQHGEMVCKKRLVMDESCYVPPGGLAFSINQVCPCQEGLVCRAGAIDQEKAPEYQKSNWRCMKLSP</sequence>
<organism evidence="10 11">
    <name type="scientific">Alligator mississippiensis</name>
    <name type="common">American alligator</name>
    <dbReference type="NCBI Taxonomy" id="8496"/>
    <lineage>
        <taxon>Eukaryota</taxon>
        <taxon>Metazoa</taxon>
        <taxon>Chordata</taxon>
        <taxon>Craniata</taxon>
        <taxon>Vertebrata</taxon>
        <taxon>Euteleostomi</taxon>
        <taxon>Archelosauria</taxon>
        <taxon>Archosauria</taxon>
        <taxon>Crocodylia</taxon>
        <taxon>Alligatoridae</taxon>
        <taxon>Alligatorinae</taxon>
        <taxon>Alligator</taxon>
    </lineage>
</organism>
<feature type="signal peptide" evidence="8">
    <location>
        <begin position="1"/>
        <end position="23"/>
    </location>
</feature>
<dbReference type="GO" id="GO:0090090">
    <property type="term" value="P:negative regulation of canonical Wnt signaling pathway"/>
    <property type="evidence" value="ECO:0007669"/>
    <property type="project" value="TreeGrafter"/>
</dbReference>
<dbReference type="Gene3D" id="2.10.80.10">
    <property type="entry name" value="Lipase, subunit A"/>
    <property type="match status" value="1"/>
</dbReference>
<dbReference type="GO" id="GO:0016055">
    <property type="term" value="P:Wnt signaling pathway"/>
    <property type="evidence" value="ECO:0007669"/>
    <property type="project" value="UniProtKB-KW"/>
</dbReference>
<comment type="subcellular location">
    <subcellularLocation>
        <location evidence="1">Secreted</location>
    </subcellularLocation>
</comment>